<dbReference type="Proteomes" id="UP000007431">
    <property type="component" value="Unassembled WGS sequence"/>
</dbReference>
<dbReference type="GO" id="GO:0035973">
    <property type="term" value="P:aggrephagy"/>
    <property type="evidence" value="ECO:0007669"/>
    <property type="project" value="TreeGrafter"/>
</dbReference>
<dbReference type="HOGENOM" id="CLU_007319_0_0_1"/>
<dbReference type="STRING" id="578458.D8Q151"/>
<dbReference type="VEuPathDB" id="FungiDB:SCHCODRAFT_02536084"/>
<reference evidence="8 9" key="1">
    <citation type="journal article" date="2010" name="Nat. Biotechnol.">
        <title>Genome sequence of the model mushroom Schizophyllum commune.</title>
        <authorList>
            <person name="Ohm R.A."/>
            <person name="de Jong J.F."/>
            <person name="Lugones L.G."/>
            <person name="Aerts A."/>
            <person name="Kothe E."/>
            <person name="Stajich J.E."/>
            <person name="de Vries R.P."/>
            <person name="Record E."/>
            <person name="Levasseur A."/>
            <person name="Baker S.E."/>
            <person name="Bartholomew K.A."/>
            <person name="Coutinho P.M."/>
            <person name="Erdmann S."/>
            <person name="Fowler T.J."/>
            <person name="Gathman A.C."/>
            <person name="Lombard V."/>
            <person name="Henrissat B."/>
            <person name="Knabe N."/>
            <person name="Kuees U."/>
            <person name="Lilly W.W."/>
            <person name="Lindquist E."/>
            <person name="Lucas S."/>
            <person name="Magnuson J.K."/>
            <person name="Piumi F."/>
            <person name="Raudaskoski M."/>
            <person name="Salamov A."/>
            <person name="Schmutz J."/>
            <person name="Schwarze F.W.M.R."/>
            <person name="vanKuyk P.A."/>
            <person name="Horton J.S."/>
            <person name="Grigoriev I.V."/>
            <person name="Woesten H.A.B."/>
        </authorList>
    </citation>
    <scope>NUCLEOTIDE SEQUENCE [LARGE SCALE GENOMIC DNA]</scope>
    <source>
        <strain evidence="9">H4-8 / FGSC 9210</strain>
    </source>
</reference>
<gene>
    <name evidence="8" type="ORF">SCHCODRAFT_108135</name>
</gene>
<dbReference type="InterPro" id="IPR000433">
    <property type="entry name" value="Znf_ZZ"/>
</dbReference>
<dbReference type="GeneID" id="9590823"/>
<dbReference type="Gene3D" id="3.10.20.90">
    <property type="entry name" value="Phosphatidylinositol 3-kinase Catalytic Subunit, Chain A, domain 1"/>
    <property type="match status" value="1"/>
</dbReference>
<dbReference type="EMBL" id="GL377305">
    <property type="protein sequence ID" value="EFI98446.1"/>
    <property type="molecule type" value="Genomic_DNA"/>
</dbReference>
<dbReference type="InterPro" id="IPR053793">
    <property type="entry name" value="PB1-like"/>
</dbReference>
<dbReference type="SUPFAM" id="SSF54277">
    <property type="entry name" value="CAD &amp; PB1 domains"/>
    <property type="match status" value="1"/>
</dbReference>
<dbReference type="Gene3D" id="3.30.60.90">
    <property type="match status" value="4"/>
</dbReference>
<dbReference type="KEGG" id="scm:SCHCO_02536084"/>
<dbReference type="GO" id="GO:0070530">
    <property type="term" value="F:K63-linked polyubiquitin modification-dependent protein binding"/>
    <property type="evidence" value="ECO:0007669"/>
    <property type="project" value="TreeGrafter"/>
</dbReference>
<evidence type="ECO:0000256" key="4">
    <source>
        <dbReference type="PROSITE-ProRule" id="PRU00228"/>
    </source>
</evidence>
<evidence type="ECO:0000313" key="9">
    <source>
        <dbReference type="Proteomes" id="UP000007431"/>
    </source>
</evidence>
<feature type="region of interest" description="Disordered" evidence="5">
    <location>
        <begin position="147"/>
        <end position="217"/>
    </location>
</feature>
<evidence type="ECO:0000256" key="5">
    <source>
        <dbReference type="SAM" id="MobiDB-lite"/>
    </source>
</evidence>
<evidence type="ECO:0008006" key="10">
    <source>
        <dbReference type="Google" id="ProtNLM"/>
    </source>
</evidence>
<feature type="domain" description="PB1" evidence="7">
    <location>
        <begin position="8"/>
        <end position="84"/>
    </location>
</feature>
<keyword evidence="9" id="KW-1185">Reference proteome</keyword>
<dbReference type="InParanoid" id="D8Q151"/>
<protein>
    <recommendedName>
        <fullName evidence="10">ZZ-type domain-containing protein</fullName>
    </recommendedName>
</protein>
<dbReference type="PROSITE" id="PS51745">
    <property type="entry name" value="PB1"/>
    <property type="match status" value="1"/>
</dbReference>
<dbReference type="PANTHER" id="PTHR15090">
    <property type="entry name" value="SEQUESTOSOME 1-RELATED"/>
    <property type="match status" value="1"/>
</dbReference>
<keyword evidence="1" id="KW-0479">Metal-binding</keyword>
<dbReference type="PROSITE" id="PS50135">
    <property type="entry name" value="ZF_ZZ_2"/>
    <property type="match status" value="2"/>
</dbReference>
<dbReference type="InterPro" id="IPR000270">
    <property type="entry name" value="PB1_dom"/>
</dbReference>
<dbReference type="GO" id="GO:0007032">
    <property type="term" value="P:endosome organization"/>
    <property type="evidence" value="ECO:0007669"/>
    <property type="project" value="TreeGrafter"/>
</dbReference>
<dbReference type="InterPro" id="IPR043145">
    <property type="entry name" value="Znf_ZZ_sf"/>
</dbReference>
<keyword evidence="2 4" id="KW-0863">Zinc-finger</keyword>
<dbReference type="eggNOG" id="KOG4582">
    <property type="taxonomic scope" value="Eukaryota"/>
</dbReference>
<keyword evidence="3" id="KW-0862">Zinc</keyword>
<dbReference type="GO" id="GO:0016235">
    <property type="term" value="C:aggresome"/>
    <property type="evidence" value="ECO:0007669"/>
    <property type="project" value="TreeGrafter"/>
</dbReference>
<feature type="non-terminal residue" evidence="8">
    <location>
        <position position="940"/>
    </location>
</feature>
<organism evidence="9">
    <name type="scientific">Schizophyllum commune (strain H4-8 / FGSC 9210)</name>
    <name type="common">Split gill fungus</name>
    <dbReference type="NCBI Taxonomy" id="578458"/>
    <lineage>
        <taxon>Eukaryota</taxon>
        <taxon>Fungi</taxon>
        <taxon>Dikarya</taxon>
        <taxon>Basidiomycota</taxon>
        <taxon>Agaricomycotina</taxon>
        <taxon>Agaricomycetes</taxon>
        <taxon>Agaricomycetidae</taxon>
        <taxon>Agaricales</taxon>
        <taxon>Schizophyllaceae</taxon>
        <taxon>Schizophyllum</taxon>
    </lineage>
</organism>
<dbReference type="GO" id="GO:0044753">
    <property type="term" value="C:amphisome"/>
    <property type="evidence" value="ECO:0007669"/>
    <property type="project" value="TreeGrafter"/>
</dbReference>
<feature type="region of interest" description="Disordered" evidence="5">
    <location>
        <begin position="416"/>
        <end position="480"/>
    </location>
</feature>
<feature type="domain" description="ZZ-type" evidence="6">
    <location>
        <begin position="640"/>
        <end position="701"/>
    </location>
</feature>
<dbReference type="CDD" id="cd02340">
    <property type="entry name" value="ZZ_NBR1_like"/>
    <property type="match status" value="2"/>
</dbReference>
<dbReference type="GO" id="GO:0008270">
    <property type="term" value="F:zinc ion binding"/>
    <property type="evidence" value="ECO:0007669"/>
    <property type="project" value="UniProtKB-KW"/>
</dbReference>
<evidence type="ECO:0000256" key="1">
    <source>
        <dbReference type="ARBA" id="ARBA00022723"/>
    </source>
</evidence>
<dbReference type="OrthoDB" id="661148at2759"/>
<dbReference type="OMA" id="CYSQVHE"/>
<dbReference type="PANTHER" id="PTHR15090:SF0">
    <property type="entry name" value="SEQUESTOSOME-1"/>
    <property type="match status" value="1"/>
</dbReference>
<dbReference type="SMART" id="SM00291">
    <property type="entry name" value="ZnF_ZZ"/>
    <property type="match status" value="4"/>
</dbReference>
<feature type="region of interest" description="Disordered" evidence="5">
    <location>
        <begin position="267"/>
        <end position="286"/>
    </location>
</feature>
<evidence type="ECO:0000313" key="8">
    <source>
        <dbReference type="EMBL" id="EFI98446.1"/>
    </source>
</evidence>
<dbReference type="GO" id="GO:0005080">
    <property type="term" value="F:protein kinase C binding"/>
    <property type="evidence" value="ECO:0007669"/>
    <property type="project" value="TreeGrafter"/>
</dbReference>
<dbReference type="SUPFAM" id="SSF57850">
    <property type="entry name" value="RING/U-box"/>
    <property type="match status" value="4"/>
</dbReference>
<dbReference type="GO" id="GO:0000423">
    <property type="term" value="P:mitophagy"/>
    <property type="evidence" value="ECO:0007669"/>
    <property type="project" value="TreeGrafter"/>
</dbReference>
<dbReference type="Pfam" id="PF00569">
    <property type="entry name" value="ZZ"/>
    <property type="match status" value="2"/>
</dbReference>
<feature type="region of interest" description="Disordered" evidence="5">
    <location>
        <begin position="614"/>
        <end position="633"/>
    </location>
</feature>
<name>D8Q151_SCHCM</name>
<evidence type="ECO:0000256" key="2">
    <source>
        <dbReference type="ARBA" id="ARBA00022771"/>
    </source>
</evidence>
<feature type="domain" description="ZZ-type" evidence="6">
    <location>
        <begin position="754"/>
        <end position="811"/>
    </location>
</feature>
<accession>D8Q151</accession>
<evidence type="ECO:0000256" key="3">
    <source>
        <dbReference type="ARBA" id="ARBA00022833"/>
    </source>
</evidence>
<dbReference type="RefSeq" id="XP_003033349.1">
    <property type="nucleotide sequence ID" value="XM_003033303.1"/>
</dbReference>
<evidence type="ECO:0000259" key="6">
    <source>
        <dbReference type="PROSITE" id="PS50135"/>
    </source>
</evidence>
<evidence type="ECO:0000259" key="7">
    <source>
        <dbReference type="PROSITE" id="PS51745"/>
    </source>
</evidence>
<dbReference type="AlphaFoldDB" id="D8Q151"/>
<feature type="compositionally biased region" description="Polar residues" evidence="5">
    <location>
        <begin position="157"/>
        <end position="169"/>
    </location>
</feature>
<feature type="compositionally biased region" description="Polar residues" evidence="5">
    <location>
        <begin position="438"/>
        <end position="454"/>
    </location>
</feature>
<sequence>MQDRPDKPLVVKCAFDTWHKRISFNSARNCTYNVLRRKVEQCFSLVASSYTISYKDDDGEITDITTETDLTEAIQYFQAGTDDAALSSAASILSGRSFGNKRITLRVTINVDYDGPSLSDTSSLASLDEYGGRNSSQLSLSIGSLSGSLRVPEDDNVTVSSRDTGSSRPSIPRRTSDSPSEVRTAHARNPFDEEDAATEYPATTSADSRYASAQARYPENPSAVFERLRAQDTESEDASGVFRGSTWLRDQSERAIRARLGALPAPSDTDTFSLGDGQSVPEGDLDLQMDENGKYYYSYRSATSSSQHESMLPESEDVDGDRQTIDMRVRPASRHLNWLASQQVPTEPQPGPSTSTMTRVNGIPQDIPPELLQFIPLSPPAPDRITACSECGLLLETIRYVCSVCGERPPANSNAPSRAFLDAHNGSPFADPSEFSYPPSTHRQSGPSSSSRTLIGTADAPTPLRPAASASSLHVPGAPVPGTSRRQGYELCADCIHSAGINHAIQAGLAPGRGTPYHAANPAEAARLALQWRRSAPSQKGQLRHAYREQVWTHNGWEDVEQPRTSTKCSTCDASTRHKCYKCASCDSFNLCRACYSQVHDLHPSHAFIILPDPPNENGSLSDGREMPGLSPGDDESLVHPGVKCVHCMLDIVGARFHCAICDSVDICANCESAGLPGNLDAADGGHDSSHIMIKIPYPLDSAELQTASRRAIDLWRGRDAASVGVALPRSKPSSVVSGYARTVVGSAAAPVYDHHLACDACDRPIIGTRYQCGSCPSSPVGYNLCEECEKKSYAVHNPTHIFFVLPRPVQRPLESSMPIVPPNLYKSESGPPASLVSGKDPRGEFSPSVVMHIDSSSPAYLRHIVHSSAVCDRCVRPIQGEWFRCAYCAKDLCDACHDVDTHNDAHVFLVFKAAVDMQAFRRFSDLDNPKPIIPYPVYR</sequence>
<dbReference type="InterPro" id="IPR052260">
    <property type="entry name" value="Autophagy_Rcpt_SigReg"/>
</dbReference>
<dbReference type="Pfam" id="PF00564">
    <property type="entry name" value="PB1"/>
    <property type="match status" value="1"/>
</dbReference>
<proteinExistence type="predicted"/>